<organism evidence="3 4">
    <name type="scientific">Talaromyces proteolyticus</name>
    <dbReference type="NCBI Taxonomy" id="1131652"/>
    <lineage>
        <taxon>Eukaryota</taxon>
        <taxon>Fungi</taxon>
        <taxon>Dikarya</taxon>
        <taxon>Ascomycota</taxon>
        <taxon>Pezizomycotina</taxon>
        <taxon>Eurotiomycetes</taxon>
        <taxon>Eurotiomycetidae</taxon>
        <taxon>Eurotiales</taxon>
        <taxon>Trichocomaceae</taxon>
        <taxon>Talaromyces</taxon>
        <taxon>Talaromyces sect. Bacilispori</taxon>
    </lineage>
</organism>
<dbReference type="GeneID" id="70251032"/>
<dbReference type="InterPro" id="IPR011008">
    <property type="entry name" value="Dimeric_a/b-barrel"/>
</dbReference>
<dbReference type="RefSeq" id="XP_046069478.1">
    <property type="nucleotide sequence ID" value="XM_046220745.1"/>
</dbReference>
<proteinExistence type="inferred from homology"/>
<dbReference type="SUPFAM" id="SSF51735">
    <property type="entry name" value="NAD(P)-binding Rossmann-fold domains"/>
    <property type="match status" value="1"/>
</dbReference>
<evidence type="ECO:0000313" key="3">
    <source>
        <dbReference type="EMBL" id="KAH8693808.1"/>
    </source>
</evidence>
<dbReference type="SUPFAM" id="SSF54909">
    <property type="entry name" value="Dimeric alpha+beta barrel"/>
    <property type="match status" value="1"/>
</dbReference>
<evidence type="ECO:0000313" key="4">
    <source>
        <dbReference type="Proteomes" id="UP001201262"/>
    </source>
</evidence>
<sequence>MSATVNCEIILLSLTSVSSFSDILAKSDVKPLTTAKVARWIIPPTVLSVDALTQTEWDLVLCSPLPVSIPDECRPFIQRSWSATFAAPAELVSSYTSIFTSLASNIPARTKHMDQVTGSDEGTSLSTESMHVPIELRNWMTTFSDTNNHPPVIMLNLMAFKDVQKYGGYREALSRGVGKRHGLKPLLFGQVTKCSSITLEGGPEWDLVGLIYYPSVLHFADMLADEEYQEIRRKYRLGLAVAEILASEHGYHVIIGSRNAEAGQQAAASICKERHSASSVQLDLNSESSINAAIQTIEQEFGFLDILVNNAAVFSDVIPWIDRPTLGAYELFSTTFATNVVGTAVLTEGLLPLLRKGQAKPGRIVFVTGRLASMAYAIEDKKRFPDWKAYSASKAAVNMLTLRYAEQLEDDGIKVNAVDPGLVDTDLSGHIEGAYPPEIGAISTVRMATLGEDGATATFTDRDGPLPW</sequence>
<dbReference type="AlphaFoldDB" id="A0AAD4KKX3"/>
<evidence type="ECO:0000256" key="2">
    <source>
        <dbReference type="SAM" id="SignalP"/>
    </source>
</evidence>
<dbReference type="PANTHER" id="PTHR40257:SF1">
    <property type="entry name" value="DUF1330 DOMAIN-CONTAINING PROTEIN"/>
    <property type="match status" value="1"/>
</dbReference>
<protein>
    <submittedName>
        <fullName evidence="3">Uncharacterized protein</fullName>
    </submittedName>
</protein>
<dbReference type="Proteomes" id="UP001201262">
    <property type="component" value="Unassembled WGS sequence"/>
</dbReference>
<name>A0AAD4KKX3_9EURO</name>
<dbReference type="InterPro" id="IPR036291">
    <property type="entry name" value="NAD(P)-bd_dom_sf"/>
</dbReference>
<keyword evidence="4" id="KW-1185">Reference proteome</keyword>
<dbReference type="EMBL" id="JAJTJA010000009">
    <property type="protein sequence ID" value="KAH8693808.1"/>
    <property type="molecule type" value="Genomic_DNA"/>
</dbReference>
<dbReference type="Gene3D" id="3.30.70.100">
    <property type="match status" value="1"/>
</dbReference>
<dbReference type="InterPro" id="IPR002347">
    <property type="entry name" value="SDR_fam"/>
</dbReference>
<feature type="signal peptide" evidence="2">
    <location>
        <begin position="1"/>
        <end position="19"/>
    </location>
</feature>
<reference evidence="3" key="1">
    <citation type="submission" date="2021-12" db="EMBL/GenBank/DDBJ databases">
        <title>Convergent genome expansion in fungi linked to evolution of root-endophyte symbiosis.</title>
        <authorList>
            <consortium name="DOE Joint Genome Institute"/>
            <person name="Ke Y.-H."/>
            <person name="Bonito G."/>
            <person name="Liao H.-L."/>
            <person name="Looney B."/>
            <person name="Rojas-Flechas A."/>
            <person name="Nash J."/>
            <person name="Hameed K."/>
            <person name="Schadt C."/>
            <person name="Martin F."/>
            <person name="Crous P.W."/>
            <person name="Miettinen O."/>
            <person name="Magnuson J.K."/>
            <person name="Labbe J."/>
            <person name="Jacobson D."/>
            <person name="Doktycz M.J."/>
            <person name="Veneault-Fourrey C."/>
            <person name="Kuo A."/>
            <person name="Mondo S."/>
            <person name="Calhoun S."/>
            <person name="Riley R."/>
            <person name="Ohm R."/>
            <person name="LaButti K."/>
            <person name="Andreopoulos B."/>
            <person name="Pangilinan J."/>
            <person name="Nolan M."/>
            <person name="Tritt A."/>
            <person name="Clum A."/>
            <person name="Lipzen A."/>
            <person name="Daum C."/>
            <person name="Barry K."/>
            <person name="Grigoriev I.V."/>
            <person name="Vilgalys R."/>
        </authorList>
    </citation>
    <scope>NUCLEOTIDE SEQUENCE</scope>
    <source>
        <strain evidence="3">PMI_201</strain>
    </source>
</reference>
<dbReference type="PRINTS" id="PR00080">
    <property type="entry name" value="SDRFAMILY"/>
</dbReference>
<keyword evidence="2" id="KW-0732">Signal</keyword>
<evidence type="ECO:0000256" key="1">
    <source>
        <dbReference type="RuleBase" id="RU000363"/>
    </source>
</evidence>
<dbReference type="Gene3D" id="3.40.50.720">
    <property type="entry name" value="NAD(P)-binding Rossmann-like Domain"/>
    <property type="match status" value="1"/>
</dbReference>
<comment type="caution">
    <text evidence="3">The sequence shown here is derived from an EMBL/GenBank/DDBJ whole genome shotgun (WGS) entry which is preliminary data.</text>
</comment>
<feature type="chain" id="PRO_5042041645" evidence="2">
    <location>
        <begin position="20"/>
        <end position="468"/>
    </location>
</feature>
<gene>
    <name evidence="3" type="ORF">BGW36DRAFT_429840</name>
</gene>
<dbReference type="PANTHER" id="PTHR40257">
    <property type="match status" value="1"/>
</dbReference>
<dbReference type="Pfam" id="PF00106">
    <property type="entry name" value="adh_short"/>
    <property type="match status" value="1"/>
</dbReference>
<accession>A0AAD4KKX3</accession>
<comment type="similarity">
    <text evidence="1">Belongs to the short-chain dehydrogenases/reductases (SDR) family.</text>
</comment>